<organism evidence="2 3">
    <name type="scientific">Trinickia symbiotica</name>
    <dbReference type="NCBI Taxonomy" id="863227"/>
    <lineage>
        <taxon>Bacteria</taxon>
        <taxon>Pseudomonadati</taxon>
        <taxon>Pseudomonadota</taxon>
        <taxon>Betaproteobacteria</taxon>
        <taxon>Burkholderiales</taxon>
        <taxon>Burkholderiaceae</taxon>
        <taxon>Trinickia</taxon>
    </lineage>
</organism>
<keyword evidence="3" id="KW-1185">Reference proteome</keyword>
<comment type="caution">
    <text evidence="2">The sequence shown here is derived from an EMBL/GenBank/DDBJ whole genome shotgun (WGS) entry which is preliminary data.</text>
</comment>
<dbReference type="GO" id="GO:0016706">
    <property type="term" value="F:2-oxoglutarate-dependent dioxygenase activity"/>
    <property type="evidence" value="ECO:0007669"/>
    <property type="project" value="UniProtKB-ARBA"/>
</dbReference>
<dbReference type="Gene3D" id="2.60.120.620">
    <property type="entry name" value="q2cbj1_9rhob like domain"/>
    <property type="match status" value="1"/>
</dbReference>
<dbReference type="EMBL" id="PNYC01000006">
    <property type="protein sequence ID" value="PMS36572.1"/>
    <property type="molecule type" value="Genomic_DNA"/>
</dbReference>
<dbReference type="InterPro" id="IPR008775">
    <property type="entry name" value="Phytyl_CoA_dOase-like"/>
</dbReference>
<proteinExistence type="predicted"/>
<dbReference type="Proteomes" id="UP000235777">
    <property type="component" value="Unassembled WGS sequence"/>
</dbReference>
<comment type="cofactor">
    <cofactor evidence="1">
        <name>Fe(2+)</name>
        <dbReference type="ChEBI" id="CHEBI:29033"/>
    </cofactor>
</comment>
<dbReference type="AlphaFoldDB" id="A0A2N7X4T6"/>
<name>A0A2N7X4T6_9BURK</name>
<dbReference type="GO" id="GO:0005506">
    <property type="term" value="F:iron ion binding"/>
    <property type="evidence" value="ECO:0007669"/>
    <property type="project" value="UniProtKB-ARBA"/>
</dbReference>
<evidence type="ECO:0008006" key="4">
    <source>
        <dbReference type="Google" id="ProtNLM"/>
    </source>
</evidence>
<dbReference type="PANTHER" id="PTHR20883">
    <property type="entry name" value="PHYTANOYL-COA DIOXYGENASE DOMAIN CONTAINING 1"/>
    <property type="match status" value="1"/>
</dbReference>
<evidence type="ECO:0000313" key="3">
    <source>
        <dbReference type="Proteomes" id="UP000235777"/>
    </source>
</evidence>
<dbReference type="SUPFAM" id="SSF51197">
    <property type="entry name" value="Clavaminate synthase-like"/>
    <property type="match status" value="1"/>
</dbReference>
<evidence type="ECO:0000256" key="1">
    <source>
        <dbReference type="ARBA" id="ARBA00001954"/>
    </source>
</evidence>
<reference evidence="2 3" key="1">
    <citation type="submission" date="2018-01" db="EMBL/GenBank/DDBJ databases">
        <title>Whole genome analyses suggest that Burkholderia sensu lato contains two further novel genera in the rhizoxinica-symbiotica group Mycetohabitans gen. nov., and Trinickia gen. nov.: implications for the evolution of diazotrophy and nodulation in the Burkholderiaceae.</title>
        <authorList>
            <person name="Estrada-de los Santos P."/>
            <person name="Palmer M."/>
            <person name="Chavez-Ramirez B."/>
            <person name="Beukes C."/>
            <person name="Steenkamp E.T."/>
            <person name="Hirsch A.M."/>
            <person name="Manyaka P."/>
            <person name="Maluk M."/>
            <person name="Lafos M."/>
            <person name="Crook M."/>
            <person name="Gross E."/>
            <person name="Simon M.F."/>
            <person name="Bueno dos Reis Junior F."/>
            <person name="Poole P.S."/>
            <person name="Venter S.N."/>
            <person name="James E.K."/>
        </authorList>
    </citation>
    <scope>NUCLEOTIDE SEQUENCE [LARGE SCALE GENOMIC DNA]</scope>
    <source>
        <strain evidence="2 3">JPY 581</strain>
    </source>
</reference>
<accession>A0A2N7X4T6</accession>
<gene>
    <name evidence="2" type="ORF">C0Z20_10650</name>
</gene>
<dbReference type="RefSeq" id="WP_102606813.1">
    <property type="nucleotide sequence ID" value="NZ_PNYC01000006.1"/>
</dbReference>
<dbReference type="PANTHER" id="PTHR20883:SF48">
    <property type="entry name" value="ECTOINE DIOXYGENASE"/>
    <property type="match status" value="1"/>
</dbReference>
<evidence type="ECO:0000313" key="2">
    <source>
        <dbReference type="EMBL" id="PMS36572.1"/>
    </source>
</evidence>
<dbReference type="Pfam" id="PF05721">
    <property type="entry name" value="PhyH"/>
    <property type="match status" value="1"/>
</dbReference>
<protein>
    <recommendedName>
        <fullName evidence="4">Phytanoyl-CoA dioxygenase</fullName>
    </recommendedName>
</protein>
<sequence length="290" mass="33049">MYTKQAIRELGVSDALTSDQLRDLDEKGYFLVEDLLSPDECRSMAREFERLHQIERLTGGHEVHVEPGARRISNIFNKSPAFDQCLELQPVLAAAHRLLGEIKVHGANLRDPIKGFGHQQLHVDVPKYFADDWWVVNAIVLFDDMTLENGPTRVVPGSHKWAPINVPVVNQGDWEPGPISEEDRERIPADLDAPYPGEVHLTGRAGSVFVMNASGWHSGTLKKNDANRRVLHLTYTRRDLPQQLVQIDHLTSQLYERMPPAHRFLLEIEPPRTPDGVLRQPKREHAGWWN</sequence>